<dbReference type="InterPro" id="IPR038765">
    <property type="entry name" value="Papain-like_cys_pep_sf"/>
</dbReference>
<dbReference type="InterPro" id="IPR044613">
    <property type="entry name" value="Nep1/2-like"/>
</dbReference>
<dbReference type="EMBL" id="LGRX02000573">
    <property type="protein sequence ID" value="KAK3288165.1"/>
    <property type="molecule type" value="Genomic_DNA"/>
</dbReference>
<accession>A0AAE0H1R6</accession>
<dbReference type="Proteomes" id="UP001190700">
    <property type="component" value="Unassembled WGS sequence"/>
</dbReference>
<evidence type="ECO:0000259" key="5">
    <source>
        <dbReference type="PROSITE" id="PS50600"/>
    </source>
</evidence>
<evidence type="ECO:0000256" key="2">
    <source>
        <dbReference type="ARBA" id="ARBA00022670"/>
    </source>
</evidence>
<organism evidence="7 8">
    <name type="scientific">Cymbomonas tetramitiformis</name>
    <dbReference type="NCBI Taxonomy" id="36881"/>
    <lineage>
        <taxon>Eukaryota</taxon>
        <taxon>Viridiplantae</taxon>
        <taxon>Chlorophyta</taxon>
        <taxon>Pyramimonadophyceae</taxon>
        <taxon>Pyramimonadales</taxon>
        <taxon>Pyramimonadaceae</taxon>
        <taxon>Cymbomonas</taxon>
    </lineage>
</organism>
<feature type="domain" description="Ubiquitin-like protease family profile" evidence="5">
    <location>
        <begin position="74"/>
        <end position="241"/>
    </location>
</feature>
<dbReference type="Gene3D" id="3.40.395.10">
    <property type="entry name" value="Adenoviral Proteinase, Chain A"/>
    <property type="match status" value="1"/>
</dbReference>
<dbReference type="GO" id="GO:0019784">
    <property type="term" value="F:deNEDDylase activity"/>
    <property type="evidence" value="ECO:0007669"/>
    <property type="project" value="InterPro"/>
</dbReference>
<evidence type="ECO:0000313" key="6">
    <source>
        <dbReference type="EMBL" id="KAK3243009.1"/>
    </source>
</evidence>
<dbReference type="PROSITE" id="PS50600">
    <property type="entry name" value="ULP_PROTEASE"/>
    <property type="match status" value="1"/>
</dbReference>
<protein>
    <recommendedName>
        <fullName evidence="5">Ubiquitin-like protease family profile domain-containing protein</fullName>
    </recommendedName>
</protein>
<dbReference type="AlphaFoldDB" id="A0AAE0H1R6"/>
<evidence type="ECO:0000256" key="1">
    <source>
        <dbReference type="ARBA" id="ARBA00005234"/>
    </source>
</evidence>
<dbReference type="PANTHER" id="PTHR46468">
    <property type="entry name" value="SENTRIN-SPECIFIC PROTEASE 8"/>
    <property type="match status" value="1"/>
</dbReference>
<evidence type="ECO:0000313" key="7">
    <source>
        <dbReference type="EMBL" id="KAK3288165.1"/>
    </source>
</evidence>
<dbReference type="PANTHER" id="PTHR46468:SF1">
    <property type="entry name" value="SENTRIN-SPECIFIC PROTEASE 8"/>
    <property type="match status" value="1"/>
</dbReference>
<reference evidence="7" key="2">
    <citation type="submission" date="2023-06" db="EMBL/GenBank/DDBJ databases">
        <title>Long-read-based genome assembly of the green algal bacterivore Cymbomonas tetramitiformis.</title>
        <authorList>
            <person name="Gyaltshen Y."/>
            <person name="Rozenberg A."/>
            <person name="Paasch A."/>
            <person name="Burns J.A."/>
            <person name="Warring S."/>
            <person name="Larson R."/>
            <person name="Maurer-Alcala X."/>
            <person name="Dacks J."/>
            <person name="Kim E."/>
        </authorList>
    </citation>
    <scope>NUCLEOTIDE SEQUENCE</scope>
    <source>
        <strain evidence="7">PLY_AMNH</strain>
    </source>
</reference>
<dbReference type="Pfam" id="PF02902">
    <property type="entry name" value="Peptidase_C48"/>
    <property type="match status" value="1"/>
</dbReference>
<name>A0AAE0H1R6_9CHLO</name>
<dbReference type="InterPro" id="IPR003653">
    <property type="entry name" value="Peptidase_C48_C"/>
</dbReference>
<proteinExistence type="inferred from homology"/>
<comment type="caution">
    <text evidence="7">The sequence shown here is derived from an EMBL/GenBank/DDBJ whole genome shotgun (WGS) entry which is preliminary data.</text>
</comment>
<dbReference type="GO" id="GO:0006508">
    <property type="term" value="P:proteolysis"/>
    <property type="evidence" value="ECO:0007669"/>
    <property type="project" value="UniProtKB-KW"/>
</dbReference>
<evidence type="ECO:0000256" key="4">
    <source>
        <dbReference type="ARBA" id="ARBA00022807"/>
    </source>
</evidence>
<keyword evidence="2" id="KW-0645">Protease</keyword>
<sequence length="274" mass="31489">MANRIVRRAAREAPEDVVDLSGLATDKDRLGDRPRSKKRVEIGRLKKSVTALTRYDRKAILVRYSSPYSAGLEYTLHARHFYLILQRKWLDDTIMNAYYVLLSDKLHREKNHNLILLHTYVYSILSTKVLNTETDGLHVYFDKRARFYLCAVLVNGNHWISVLVDVVEAIAYVYDSLHLDSATYADKIMDGLRGILRVHRKIAGMTCVDPNALPIRYIEKAPKQKNNRDCGVYALAFAHAQVRAVHFCRVRMGADMESYGRENLAVALQRTHVQ</sequence>
<evidence type="ECO:0000313" key="8">
    <source>
        <dbReference type="Proteomes" id="UP001190700"/>
    </source>
</evidence>
<dbReference type="SUPFAM" id="SSF54001">
    <property type="entry name" value="Cysteine proteinases"/>
    <property type="match status" value="1"/>
</dbReference>
<keyword evidence="8" id="KW-1185">Reference proteome</keyword>
<reference evidence="7 8" key="1">
    <citation type="journal article" date="2015" name="Genome Biol. Evol.">
        <title>Comparative Genomics of a Bacterivorous Green Alga Reveals Evolutionary Causalities and Consequences of Phago-Mixotrophic Mode of Nutrition.</title>
        <authorList>
            <person name="Burns J.A."/>
            <person name="Paasch A."/>
            <person name="Narechania A."/>
            <person name="Kim E."/>
        </authorList>
    </citation>
    <scope>NUCLEOTIDE SEQUENCE [LARGE SCALE GENOMIC DNA]</scope>
    <source>
        <strain evidence="7">PLY_AMNH</strain>
    </source>
</reference>
<dbReference type="GO" id="GO:0008234">
    <property type="term" value="F:cysteine-type peptidase activity"/>
    <property type="evidence" value="ECO:0007669"/>
    <property type="project" value="UniProtKB-KW"/>
</dbReference>
<dbReference type="GO" id="GO:0000338">
    <property type="term" value="P:protein deneddylation"/>
    <property type="evidence" value="ECO:0007669"/>
    <property type="project" value="TreeGrafter"/>
</dbReference>
<comment type="similarity">
    <text evidence="1">Belongs to the peptidase C48 family.</text>
</comment>
<evidence type="ECO:0000256" key="3">
    <source>
        <dbReference type="ARBA" id="ARBA00022801"/>
    </source>
</evidence>
<dbReference type="EMBL" id="LGRX02033090">
    <property type="protein sequence ID" value="KAK3243009.1"/>
    <property type="molecule type" value="Genomic_DNA"/>
</dbReference>
<gene>
    <name evidence="7" type="ORF">CYMTET_4347</name>
    <name evidence="6" type="ORF">CYMTET_47278</name>
</gene>
<keyword evidence="3" id="KW-0378">Hydrolase</keyword>
<keyword evidence="4" id="KW-0788">Thiol protease</keyword>